<evidence type="ECO:0000256" key="1">
    <source>
        <dbReference type="SAM" id="Phobius"/>
    </source>
</evidence>
<reference evidence="2 3" key="1">
    <citation type="submission" date="2024-05" db="EMBL/GenBank/DDBJ databases">
        <title>A high-quality chromosomal-level genome assembly of Topmouth culter (Culter alburnus).</title>
        <authorList>
            <person name="Zhao H."/>
        </authorList>
    </citation>
    <scope>NUCLEOTIDE SEQUENCE [LARGE SCALE GENOMIC DNA]</scope>
    <source>
        <strain evidence="2">CATC2023</strain>
        <tissue evidence="2">Muscle</tissue>
    </source>
</reference>
<keyword evidence="1" id="KW-0812">Transmembrane</keyword>
<keyword evidence="1" id="KW-1133">Transmembrane helix</keyword>
<feature type="transmembrane region" description="Helical" evidence="1">
    <location>
        <begin position="35"/>
        <end position="59"/>
    </location>
</feature>
<keyword evidence="1" id="KW-0472">Membrane</keyword>
<evidence type="ECO:0000313" key="2">
    <source>
        <dbReference type="EMBL" id="KAK9964163.1"/>
    </source>
</evidence>
<dbReference type="AlphaFoldDB" id="A0AAW1ZU45"/>
<evidence type="ECO:0000313" key="3">
    <source>
        <dbReference type="Proteomes" id="UP001479290"/>
    </source>
</evidence>
<organism evidence="2 3">
    <name type="scientific">Culter alburnus</name>
    <name type="common">Topmouth culter</name>
    <dbReference type="NCBI Taxonomy" id="194366"/>
    <lineage>
        <taxon>Eukaryota</taxon>
        <taxon>Metazoa</taxon>
        <taxon>Chordata</taxon>
        <taxon>Craniata</taxon>
        <taxon>Vertebrata</taxon>
        <taxon>Euteleostomi</taxon>
        <taxon>Actinopterygii</taxon>
        <taxon>Neopterygii</taxon>
        <taxon>Teleostei</taxon>
        <taxon>Ostariophysi</taxon>
        <taxon>Cypriniformes</taxon>
        <taxon>Xenocyprididae</taxon>
        <taxon>Xenocypridinae</taxon>
        <taxon>Culter</taxon>
    </lineage>
</organism>
<sequence length="111" mass="12034">CSYVSSWRGEFGLAFYTLLLAEKVSQNFRITLFSLFYSSLGVLMAGTVSITQTAGYIMALKVSERLSLIALLCHTEIAQQPSPTATSSETVLTLHLTHAPSVRHSGNIPIA</sequence>
<protein>
    <recommendedName>
        <fullName evidence="4">Solute carrier family 40 protein</fullName>
    </recommendedName>
</protein>
<comment type="caution">
    <text evidence="2">The sequence shown here is derived from an EMBL/GenBank/DDBJ whole genome shotgun (WGS) entry which is preliminary data.</text>
</comment>
<name>A0AAW1ZU45_CULAL</name>
<dbReference type="Proteomes" id="UP001479290">
    <property type="component" value="Unassembled WGS sequence"/>
</dbReference>
<keyword evidence="3" id="KW-1185">Reference proteome</keyword>
<evidence type="ECO:0008006" key="4">
    <source>
        <dbReference type="Google" id="ProtNLM"/>
    </source>
</evidence>
<feature type="non-terminal residue" evidence="2">
    <location>
        <position position="1"/>
    </location>
</feature>
<gene>
    <name evidence="2" type="ORF">ABG768_005361</name>
</gene>
<dbReference type="EMBL" id="JAWDJR010000013">
    <property type="protein sequence ID" value="KAK9964163.1"/>
    <property type="molecule type" value="Genomic_DNA"/>
</dbReference>
<accession>A0AAW1ZU45</accession>
<proteinExistence type="predicted"/>